<dbReference type="InterPro" id="IPR036390">
    <property type="entry name" value="WH_DNA-bd_sf"/>
</dbReference>
<dbReference type="Gene3D" id="1.10.10.10">
    <property type="entry name" value="Winged helix-like DNA-binding domain superfamily/Winged helix DNA-binding domain"/>
    <property type="match status" value="1"/>
</dbReference>
<evidence type="ECO:0000313" key="13">
    <source>
        <dbReference type="Proteomes" id="UP000187891"/>
    </source>
</evidence>
<dbReference type="EMBL" id="NXEJ01000008">
    <property type="protein sequence ID" value="POO50198.1"/>
    <property type="molecule type" value="Genomic_DNA"/>
</dbReference>
<evidence type="ECO:0000313" key="15">
    <source>
        <dbReference type="Proteomes" id="UP001277561"/>
    </source>
</evidence>
<reference evidence="9 15" key="4">
    <citation type="journal article" date="2023" name="Phytobiomes J">
        <title>Deciphering the key players within the bacterial microbiota associated with aerial crown gall tumors on rhododendron: Insights into the gallobiome.</title>
        <authorList>
            <person name="Kuzmanovic N."/>
            <person name="Nesme J."/>
            <person name="Wolf J."/>
            <person name="Neumann-Schaal M."/>
            <person name="Petersen J."/>
            <person name="Fernandez-Gnecco G."/>
            <person name="Sproeer C."/>
            <person name="Bunk B."/>
            <person name="Overmann J."/>
            <person name="Sorensen S.J."/>
            <person name="Idczak E."/>
            <person name="Smalla K."/>
        </authorList>
    </citation>
    <scope>NUCLEOTIDE SEQUENCE</scope>
    <source>
        <strain evidence="9">Rho-11.1</strain>
        <strain evidence="15">rho-14.1</strain>
        <strain evidence="10">Rho-14.1</strain>
    </source>
</reference>
<evidence type="ECO:0000256" key="2">
    <source>
        <dbReference type="ARBA" id="ARBA00023015"/>
    </source>
</evidence>
<dbReference type="Proteomes" id="UP000187891">
    <property type="component" value="Unassembled WGS sequence"/>
</dbReference>
<dbReference type="GO" id="GO:0003700">
    <property type="term" value="F:DNA-binding transcription factor activity"/>
    <property type="evidence" value="ECO:0007669"/>
    <property type="project" value="InterPro"/>
</dbReference>
<dbReference type="PANTHER" id="PTHR30126:SF77">
    <property type="entry name" value="TRANSCRIPTIONAL REGULATORY PROTEIN"/>
    <property type="match status" value="1"/>
</dbReference>
<dbReference type="Proteomes" id="UP000237447">
    <property type="component" value="Unassembled WGS sequence"/>
</dbReference>
<dbReference type="Proteomes" id="UP001277561">
    <property type="component" value="Unassembled WGS sequence"/>
</dbReference>
<dbReference type="EMBL" id="JAVRAF010000002">
    <property type="protein sequence ID" value="MDX8302406.1"/>
    <property type="molecule type" value="Genomic_DNA"/>
</dbReference>
<keyword evidence="3" id="KW-0238">DNA-binding</keyword>
<accession>A0A2S4E9H8</accession>
<dbReference type="GeneID" id="86881135"/>
<evidence type="ECO:0000259" key="8">
    <source>
        <dbReference type="PROSITE" id="PS50931"/>
    </source>
</evidence>
<proteinExistence type="inferred from homology"/>
<name>A0A1R3TMK3_9HYPH</name>
<comment type="similarity">
    <text evidence="1">Belongs to the LysR transcriptional regulatory family.</text>
</comment>
<dbReference type="InterPro" id="IPR036388">
    <property type="entry name" value="WH-like_DNA-bd_sf"/>
</dbReference>
<evidence type="ECO:0000256" key="5">
    <source>
        <dbReference type="ARBA" id="ARBA00054626"/>
    </source>
</evidence>
<keyword evidence="4" id="KW-0804">Transcription</keyword>
<dbReference type="CDD" id="cd05466">
    <property type="entry name" value="PBP2_LTTR_substrate"/>
    <property type="match status" value="1"/>
</dbReference>
<dbReference type="Gene3D" id="3.40.190.10">
    <property type="entry name" value="Periplasmic binding protein-like II"/>
    <property type="match status" value="2"/>
</dbReference>
<dbReference type="GO" id="GO:0000976">
    <property type="term" value="F:transcription cis-regulatory region binding"/>
    <property type="evidence" value="ECO:0007669"/>
    <property type="project" value="TreeGrafter"/>
</dbReference>
<reference evidence="13" key="2">
    <citation type="submission" date="2016-10" db="EMBL/GenBank/DDBJ databases">
        <authorList>
            <person name="Wibberg D."/>
        </authorList>
    </citation>
    <scope>NUCLEOTIDE SEQUENCE [LARGE SCALE GENOMIC DNA]</scope>
</reference>
<comment type="function">
    <text evidence="5">Transcriptional regulator of the ttuABCDE tartrate utilization operon.</text>
</comment>
<evidence type="ECO:0000256" key="3">
    <source>
        <dbReference type="ARBA" id="ARBA00023125"/>
    </source>
</evidence>
<evidence type="ECO:0000313" key="12">
    <source>
        <dbReference type="EMBL" id="SCX10621.1"/>
    </source>
</evidence>
<evidence type="ECO:0000256" key="4">
    <source>
        <dbReference type="ARBA" id="ARBA00023163"/>
    </source>
</evidence>
<evidence type="ECO:0000313" key="14">
    <source>
        <dbReference type="Proteomes" id="UP000237447"/>
    </source>
</evidence>
<evidence type="ECO:0000256" key="1">
    <source>
        <dbReference type="ARBA" id="ARBA00009437"/>
    </source>
</evidence>
<dbReference type="InterPro" id="IPR000847">
    <property type="entry name" value="LysR_HTH_N"/>
</dbReference>
<feature type="domain" description="HTH lysR-type" evidence="8">
    <location>
        <begin position="1"/>
        <end position="58"/>
    </location>
</feature>
<keyword evidence="2" id="KW-0805">Transcription regulation</keyword>
<dbReference type="Pfam" id="PF00126">
    <property type="entry name" value="HTH_1"/>
    <property type="match status" value="1"/>
</dbReference>
<dbReference type="EMBL" id="JAVRAD010000002">
    <property type="protein sequence ID" value="MDX8328895.1"/>
    <property type="molecule type" value="Genomic_DNA"/>
</dbReference>
<dbReference type="FunFam" id="1.10.10.10:FF:000001">
    <property type="entry name" value="LysR family transcriptional regulator"/>
    <property type="match status" value="1"/>
</dbReference>
<evidence type="ECO:0000313" key="9">
    <source>
        <dbReference type="EMBL" id="MDX8302406.1"/>
    </source>
</evidence>
<dbReference type="PANTHER" id="PTHR30126">
    <property type="entry name" value="HTH-TYPE TRANSCRIPTIONAL REGULATOR"/>
    <property type="match status" value="1"/>
</dbReference>
<dbReference type="SUPFAM" id="SSF53850">
    <property type="entry name" value="Periplasmic binding protein-like II"/>
    <property type="match status" value="1"/>
</dbReference>
<evidence type="ECO:0000256" key="7">
    <source>
        <dbReference type="ARBA" id="ARBA00083243"/>
    </source>
</evidence>
<evidence type="ECO:0000313" key="10">
    <source>
        <dbReference type="EMBL" id="MDX8328895.1"/>
    </source>
</evidence>
<dbReference type="AlphaFoldDB" id="A0A1R3TMK3"/>
<dbReference type="STRING" id="1907666.DSM25559_0946"/>
<dbReference type="Pfam" id="PF03466">
    <property type="entry name" value="LysR_substrate"/>
    <property type="match status" value="1"/>
</dbReference>
<reference evidence="12" key="1">
    <citation type="submission" date="2016-10" db="EMBL/GenBank/DDBJ databases">
        <authorList>
            <person name="de Groot N.N."/>
        </authorList>
    </citation>
    <scope>NUCLEOTIDE SEQUENCE [LARGE SCALE GENOMIC DNA]</scope>
    <source>
        <strain evidence="12">DSM25559</strain>
    </source>
</reference>
<organism evidence="12 13">
    <name type="scientific">Agrobacterium rosae</name>
    <dbReference type="NCBI Taxonomy" id="1972867"/>
    <lineage>
        <taxon>Bacteria</taxon>
        <taxon>Pseudomonadati</taxon>
        <taxon>Pseudomonadota</taxon>
        <taxon>Alphaproteobacteria</taxon>
        <taxon>Hyphomicrobiales</taxon>
        <taxon>Rhizobiaceae</taxon>
        <taxon>Rhizobium/Agrobacterium group</taxon>
        <taxon>Agrobacterium</taxon>
    </lineage>
</organism>
<accession>A0A1R3TMK3</accession>
<dbReference type="EMBL" id="FMUE01000002">
    <property type="protein sequence ID" value="SCX10621.1"/>
    <property type="molecule type" value="Genomic_DNA"/>
</dbReference>
<gene>
    <name evidence="12" type="primary">oxyR_1</name>
    <name evidence="11" type="ORF">CPJ18_17605</name>
    <name evidence="12" type="ORF">DSM25559_0946</name>
    <name evidence="9" type="ORF">RMR22_09120</name>
    <name evidence="10" type="ORF">RMS29_06610</name>
</gene>
<reference evidence="11 14" key="3">
    <citation type="journal article" date="2018" name="Syst. Appl. Microbiol.">
        <title>Agrobacterium rosae sp. nov., isolated from galls on different agricultural crops.</title>
        <authorList>
            <person name="Kuzmanovic N."/>
            <person name="Pulawska J."/>
            <person name="Smalla K."/>
            <person name="Nesme X."/>
        </authorList>
    </citation>
    <scope>NUCLEOTIDE SEQUENCE [LARGE SCALE GENOMIC DNA]</scope>
    <source>
        <strain evidence="11 14">NCPPB 1650</strain>
    </source>
</reference>
<keyword evidence="15" id="KW-1185">Reference proteome</keyword>
<dbReference type="InterPro" id="IPR005119">
    <property type="entry name" value="LysR_subst-bd"/>
</dbReference>
<evidence type="ECO:0000256" key="6">
    <source>
        <dbReference type="ARBA" id="ARBA00067332"/>
    </source>
</evidence>
<dbReference type="PROSITE" id="PS50931">
    <property type="entry name" value="HTH_LYSR"/>
    <property type="match status" value="1"/>
</dbReference>
<evidence type="ECO:0000313" key="11">
    <source>
        <dbReference type="EMBL" id="POO50198.1"/>
    </source>
</evidence>
<sequence length="305" mass="33973">MNIRFLETVVWLAELRSFRVTADRMNITPAAISNRISAMEQELGIRLFERDTRDVHLTREGRAFVSGARDIITRYNRLVADVAPPETLEGTIRIGLVPSMALAILPGIMETLRQRFPRVRVAVTTDASLTILSKLEKRELDIILGFHGTQVEKYRIVDLCTLGMFWIANSAFPADEDNMSRADLMMHPIISYEVGTQAYKRMVDYLPTNSFGQGVVHYSNSLATTISMVAAGIGISVLPPIVIQNELRLGTLKVLNVRQPFPATDYFAVYLENPSSRLSPLIASIASEVAAEFCSLYDNALAVHI</sequence>
<protein>
    <recommendedName>
        <fullName evidence="6">HTH-type transcriptional regulator TtuA</fullName>
    </recommendedName>
    <alternativeName>
        <fullName evidence="7">Tartrate utilization transcriptional regulator</fullName>
    </alternativeName>
</protein>
<dbReference type="RefSeq" id="WP_077104329.1">
    <property type="nucleotide sequence ID" value="NZ_CP133552.1"/>
</dbReference>
<dbReference type="SUPFAM" id="SSF46785">
    <property type="entry name" value="Winged helix' DNA-binding domain"/>
    <property type="match status" value="1"/>
</dbReference>